<reference evidence="7" key="1">
    <citation type="journal article" date="2014" name="Int. J. Syst. Evol. Microbiol.">
        <title>Complete genome sequence of Corynebacterium casei LMG S-19264T (=DSM 44701T), isolated from a smear-ripened cheese.</title>
        <authorList>
            <consortium name="US DOE Joint Genome Institute (JGI-PGF)"/>
            <person name="Walter F."/>
            <person name="Albersmeier A."/>
            <person name="Kalinowski J."/>
            <person name="Ruckert C."/>
        </authorList>
    </citation>
    <scope>NUCLEOTIDE SEQUENCE</scope>
    <source>
        <strain evidence="7">JCM 4646</strain>
    </source>
</reference>
<evidence type="ECO:0000313" key="8">
    <source>
        <dbReference type="Proteomes" id="UP000617734"/>
    </source>
</evidence>
<name>A0A919FWG4_9ACTN</name>
<dbReference type="GO" id="GO:0012505">
    <property type="term" value="C:endomembrane system"/>
    <property type="evidence" value="ECO:0007669"/>
    <property type="project" value="UniProtKB-SubCell"/>
</dbReference>
<keyword evidence="2 6" id="KW-0812">Transmembrane</keyword>
<evidence type="ECO:0000256" key="3">
    <source>
        <dbReference type="ARBA" id="ARBA00022989"/>
    </source>
</evidence>
<evidence type="ECO:0000256" key="6">
    <source>
        <dbReference type="SAM" id="Phobius"/>
    </source>
</evidence>
<reference evidence="7" key="2">
    <citation type="submission" date="2020-09" db="EMBL/GenBank/DDBJ databases">
        <authorList>
            <person name="Sun Q."/>
            <person name="Ohkuma M."/>
        </authorList>
    </citation>
    <scope>NUCLEOTIDE SEQUENCE</scope>
    <source>
        <strain evidence="7">JCM 4646</strain>
    </source>
</reference>
<dbReference type="EMBL" id="BNBO01000020">
    <property type="protein sequence ID" value="GHH73640.1"/>
    <property type="molecule type" value="Genomic_DNA"/>
</dbReference>
<keyword evidence="3 6" id="KW-1133">Transmembrane helix</keyword>
<feature type="region of interest" description="Disordered" evidence="5">
    <location>
        <begin position="1"/>
        <end position="49"/>
    </location>
</feature>
<organism evidence="7 8">
    <name type="scientific">Kitasatospora indigofera</name>
    <dbReference type="NCBI Taxonomy" id="67307"/>
    <lineage>
        <taxon>Bacteria</taxon>
        <taxon>Bacillati</taxon>
        <taxon>Actinomycetota</taxon>
        <taxon>Actinomycetes</taxon>
        <taxon>Kitasatosporales</taxon>
        <taxon>Streptomycetaceae</taxon>
        <taxon>Kitasatospora</taxon>
    </lineage>
</organism>
<feature type="transmembrane region" description="Helical" evidence="6">
    <location>
        <begin position="188"/>
        <end position="210"/>
    </location>
</feature>
<feature type="compositionally biased region" description="Gly residues" evidence="5">
    <location>
        <begin position="16"/>
        <end position="35"/>
    </location>
</feature>
<feature type="transmembrane region" description="Helical" evidence="6">
    <location>
        <begin position="216"/>
        <end position="234"/>
    </location>
</feature>
<evidence type="ECO:0000256" key="4">
    <source>
        <dbReference type="ARBA" id="ARBA00023136"/>
    </source>
</evidence>
<dbReference type="AlphaFoldDB" id="A0A919FWG4"/>
<protein>
    <submittedName>
        <fullName evidence="7">Membrane protein</fullName>
    </submittedName>
</protein>
<dbReference type="Pfam" id="PF01988">
    <property type="entry name" value="VIT1"/>
    <property type="match status" value="1"/>
</dbReference>
<gene>
    <name evidence="7" type="ORF">GCM10018781_38500</name>
</gene>
<evidence type="ECO:0000256" key="1">
    <source>
        <dbReference type="ARBA" id="ARBA00004127"/>
    </source>
</evidence>
<dbReference type="GO" id="GO:0005384">
    <property type="term" value="F:manganese ion transmembrane transporter activity"/>
    <property type="evidence" value="ECO:0007669"/>
    <property type="project" value="InterPro"/>
</dbReference>
<evidence type="ECO:0000256" key="5">
    <source>
        <dbReference type="SAM" id="MobiDB-lite"/>
    </source>
</evidence>
<evidence type="ECO:0000256" key="2">
    <source>
        <dbReference type="ARBA" id="ARBA00022692"/>
    </source>
</evidence>
<sequence>MPETEPTDRPGRDGSRSGGGGGDGAGRSAGGGSGGADEDAGHREAHGGALGPRLNWLRAAVLGANDGVVSTAGLVMGVAGATTSESALLTAGLAGMLAGSLSMAVGEYVSVSSQRDSERAALRQEQRELAEDPVAELAELAGFYRAKGLPEPLAREVAVRLTEHDPLAAHAEVELKIDPEELTSAWQAAWASFVSFTVGALCPLLAVLLLPSSVRAPATAATVLCALLVTGLLSARLGGAPPRRAVLRNVLGGGLAMAVTYALGVGLDAAGV</sequence>
<feature type="transmembrane region" description="Helical" evidence="6">
    <location>
        <begin position="246"/>
        <end position="267"/>
    </location>
</feature>
<dbReference type="Proteomes" id="UP000617734">
    <property type="component" value="Unassembled WGS sequence"/>
</dbReference>
<comment type="subcellular location">
    <subcellularLocation>
        <location evidence="1">Endomembrane system</location>
        <topology evidence="1">Multi-pass membrane protein</topology>
    </subcellularLocation>
</comment>
<evidence type="ECO:0000313" key="7">
    <source>
        <dbReference type="EMBL" id="GHH73640.1"/>
    </source>
</evidence>
<feature type="compositionally biased region" description="Basic and acidic residues" evidence="5">
    <location>
        <begin position="1"/>
        <end position="15"/>
    </location>
</feature>
<dbReference type="CDD" id="cd02432">
    <property type="entry name" value="Nodulin-21_like_1"/>
    <property type="match status" value="1"/>
</dbReference>
<keyword evidence="4 6" id="KW-0472">Membrane</keyword>
<accession>A0A919FWG4</accession>
<dbReference type="PANTHER" id="PTHR31851">
    <property type="entry name" value="FE(2+)/MN(2+) TRANSPORTER PCL1"/>
    <property type="match status" value="1"/>
</dbReference>
<dbReference type="GO" id="GO:0030026">
    <property type="term" value="P:intracellular manganese ion homeostasis"/>
    <property type="evidence" value="ECO:0007669"/>
    <property type="project" value="InterPro"/>
</dbReference>
<proteinExistence type="predicted"/>
<keyword evidence="8" id="KW-1185">Reference proteome</keyword>
<dbReference type="InterPro" id="IPR008217">
    <property type="entry name" value="Ccc1_fam"/>
</dbReference>
<comment type="caution">
    <text evidence="7">The sequence shown here is derived from an EMBL/GenBank/DDBJ whole genome shotgun (WGS) entry which is preliminary data.</text>
</comment>